<dbReference type="NCBIfam" id="NF041528">
    <property type="entry name" value="strep_LAETG"/>
    <property type="match status" value="1"/>
</dbReference>
<keyword evidence="6" id="KW-0812">Transmembrane</keyword>
<dbReference type="PROSITE" id="PS50847">
    <property type="entry name" value="GRAM_POS_ANCHORING"/>
    <property type="match status" value="1"/>
</dbReference>
<evidence type="ECO:0000256" key="4">
    <source>
        <dbReference type="ARBA" id="ARBA00023088"/>
    </source>
</evidence>
<keyword evidence="1" id="KW-0134">Cell wall</keyword>
<comment type="caution">
    <text evidence="9">The sequence shown here is derived from an EMBL/GenBank/DDBJ whole genome shotgun (WGS) entry which is preliminary data.</text>
</comment>
<evidence type="ECO:0000256" key="2">
    <source>
        <dbReference type="ARBA" id="ARBA00022525"/>
    </source>
</evidence>
<evidence type="ECO:0000256" key="6">
    <source>
        <dbReference type="SAM" id="Phobius"/>
    </source>
</evidence>
<evidence type="ECO:0000313" key="9">
    <source>
        <dbReference type="EMBL" id="GAA3738860.1"/>
    </source>
</evidence>
<name>A0ABP7FIS7_9ACTN</name>
<evidence type="ECO:0000256" key="3">
    <source>
        <dbReference type="ARBA" id="ARBA00022729"/>
    </source>
</evidence>
<keyword evidence="2" id="KW-0964">Secreted</keyword>
<keyword evidence="3 7" id="KW-0732">Signal</keyword>
<feature type="compositionally biased region" description="Low complexity" evidence="5">
    <location>
        <begin position="250"/>
        <end position="265"/>
    </location>
</feature>
<keyword evidence="6" id="KW-0472">Membrane</keyword>
<gene>
    <name evidence="9" type="ORF">GCM10023082_40030</name>
</gene>
<sequence>MNSNTFRRPSARRCAALAAAAALTAGPVLLAAPAQAAGVEGHGGAAHAAVLKAALDVSLLNKTVDVPLNTSLNEVRAPQSADKKALSLTVDGVDKGRPFSMLGADVADARATLQGRTAEGYVNLAHAKVHVPGLPLLSLIELQQVTAKATCTAGERPTAAANLLGDVTVLGKRVTLSTAGPTKVSVPGVGEVSLELSQTRTTSRTAAATALALDVSVNPLKLNVADVEGSVQLATADCTSPRGGHEGGTAPSKPAKPSAPASSAPGDTPQQAAEPKPVPTAKENLAETGGSSATPYLAGGAAVLLVAGAGAVFFAKRRASH</sequence>
<accession>A0ABP7FIS7</accession>
<dbReference type="NCBIfam" id="TIGR01167">
    <property type="entry name" value="LPXTG_anchor"/>
    <property type="match status" value="1"/>
</dbReference>
<feature type="chain" id="PRO_5047085551" evidence="7">
    <location>
        <begin position="37"/>
        <end position="321"/>
    </location>
</feature>
<dbReference type="NCBIfam" id="NF041527">
    <property type="entry name" value="SCO1860_LAETG"/>
    <property type="match status" value="1"/>
</dbReference>
<reference evidence="10" key="1">
    <citation type="journal article" date="2019" name="Int. J. Syst. Evol. Microbiol.">
        <title>The Global Catalogue of Microorganisms (GCM) 10K type strain sequencing project: providing services to taxonomists for standard genome sequencing and annotation.</title>
        <authorList>
            <consortium name="The Broad Institute Genomics Platform"/>
            <consortium name="The Broad Institute Genome Sequencing Center for Infectious Disease"/>
            <person name="Wu L."/>
            <person name="Ma J."/>
        </authorList>
    </citation>
    <scope>NUCLEOTIDE SEQUENCE [LARGE SCALE GENOMIC DNA]</scope>
    <source>
        <strain evidence="10">JCM 30846</strain>
    </source>
</reference>
<keyword evidence="4" id="KW-0572">Peptidoglycan-anchor</keyword>
<evidence type="ECO:0000256" key="1">
    <source>
        <dbReference type="ARBA" id="ARBA00022512"/>
    </source>
</evidence>
<dbReference type="InterPro" id="IPR019931">
    <property type="entry name" value="LPXTG_anchor"/>
</dbReference>
<organism evidence="9 10">
    <name type="scientific">Streptomyces tremellae</name>
    <dbReference type="NCBI Taxonomy" id="1124239"/>
    <lineage>
        <taxon>Bacteria</taxon>
        <taxon>Bacillati</taxon>
        <taxon>Actinomycetota</taxon>
        <taxon>Actinomycetes</taxon>
        <taxon>Kitasatosporales</taxon>
        <taxon>Streptomycetaceae</taxon>
        <taxon>Streptomyces</taxon>
    </lineage>
</organism>
<dbReference type="RefSeq" id="WP_345649190.1">
    <property type="nucleotide sequence ID" value="NZ_BAABEP010000029.1"/>
</dbReference>
<feature type="region of interest" description="Disordered" evidence="5">
    <location>
        <begin position="236"/>
        <end position="293"/>
    </location>
</feature>
<protein>
    <submittedName>
        <fullName evidence="9">SCO1860 family LAETG-anchored protein</fullName>
    </submittedName>
</protein>
<dbReference type="Proteomes" id="UP001499884">
    <property type="component" value="Unassembled WGS sequence"/>
</dbReference>
<evidence type="ECO:0000259" key="8">
    <source>
        <dbReference type="PROSITE" id="PS50847"/>
    </source>
</evidence>
<evidence type="ECO:0000256" key="7">
    <source>
        <dbReference type="SAM" id="SignalP"/>
    </source>
</evidence>
<dbReference type="NCBIfam" id="NF040603">
    <property type="entry name" value="choice_anch_P"/>
    <property type="match status" value="1"/>
</dbReference>
<dbReference type="EMBL" id="BAABEP010000029">
    <property type="protein sequence ID" value="GAA3738860.1"/>
    <property type="molecule type" value="Genomic_DNA"/>
</dbReference>
<feature type="signal peptide" evidence="7">
    <location>
        <begin position="1"/>
        <end position="36"/>
    </location>
</feature>
<keyword evidence="10" id="KW-1185">Reference proteome</keyword>
<proteinExistence type="predicted"/>
<feature type="transmembrane region" description="Helical" evidence="6">
    <location>
        <begin position="296"/>
        <end position="315"/>
    </location>
</feature>
<dbReference type="InterPro" id="IPR048202">
    <property type="entry name" value="SCO1860-like"/>
</dbReference>
<keyword evidence="6" id="KW-1133">Transmembrane helix</keyword>
<evidence type="ECO:0000313" key="10">
    <source>
        <dbReference type="Proteomes" id="UP001499884"/>
    </source>
</evidence>
<evidence type="ECO:0000256" key="5">
    <source>
        <dbReference type="SAM" id="MobiDB-lite"/>
    </source>
</evidence>
<feature type="domain" description="Gram-positive cocci surface proteins LPxTG" evidence="8">
    <location>
        <begin position="285"/>
        <end position="321"/>
    </location>
</feature>